<dbReference type="Pfam" id="PF01323">
    <property type="entry name" value="DSBA"/>
    <property type="match status" value="1"/>
</dbReference>
<dbReference type="PANTHER" id="PTHR13887">
    <property type="entry name" value="GLUTATHIONE S-TRANSFERASE KAPPA"/>
    <property type="match status" value="1"/>
</dbReference>
<dbReference type="AlphaFoldDB" id="A0A7T7KNV0"/>
<evidence type="ECO:0000259" key="1">
    <source>
        <dbReference type="Pfam" id="PF01323"/>
    </source>
</evidence>
<dbReference type="InterPro" id="IPR001853">
    <property type="entry name" value="DSBA-like_thioredoxin_dom"/>
</dbReference>
<protein>
    <submittedName>
        <fullName evidence="2">DsbA family oxidoreductase</fullName>
    </submittedName>
</protein>
<gene>
    <name evidence="2" type="ORF">JET14_09745</name>
</gene>
<dbReference type="InterPro" id="IPR036249">
    <property type="entry name" value="Thioredoxin-like_sf"/>
</dbReference>
<dbReference type="PANTHER" id="PTHR13887:SF41">
    <property type="entry name" value="THIOREDOXIN SUPERFAMILY PROTEIN"/>
    <property type="match status" value="1"/>
</dbReference>
<sequence>MNTVTVDAVIDVVCPWCYLGKARLDRAISALEGDVDVIVQWRPFELDSTIPPEGVDNQAMLAEKLGSPIRRDEMHEQLTNLGREEGITFNFDRILIRPNTLDAHRLLLWAHTESIAMQNVVVDRLYKANFEEGRNLGDHAVLADIAAESGMDREMVARLLASDADIEVVRNEIANAEKMGVTGVPFFILNQKYALSGAQPAEVLQNALQQLVSGDIGNGDGAA</sequence>
<reference evidence="2 3" key="1">
    <citation type="submission" date="2020-12" db="EMBL/GenBank/DDBJ databases">
        <authorList>
            <person name="Zheng R.K."/>
            <person name="Sun C.M."/>
        </authorList>
    </citation>
    <scope>NUCLEOTIDE SEQUENCE [LARGE SCALE GENOMIC DNA]</scope>
    <source>
        <strain evidence="2 3">ZRK001</strain>
    </source>
</reference>
<dbReference type="RefSeq" id="WP_200337837.1">
    <property type="nucleotide sequence ID" value="NZ_CP066786.1"/>
</dbReference>
<evidence type="ECO:0000313" key="2">
    <source>
        <dbReference type="EMBL" id="QQM32389.1"/>
    </source>
</evidence>
<organism evidence="2 3">
    <name type="scientific">Martelella lutilitoris</name>
    <dbReference type="NCBI Taxonomy" id="2583532"/>
    <lineage>
        <taxon>Bacteria</taxon>
        <taxon>Pseudomonadati</taxon>
        <taxon>Pseudomonadota</taxon>
        <taxon>Alphaproteobacteria</taxon>
        <taxon>Hyphomicrobiales</taxon>
        <taxon>Aurantimonadaceae</taxon>
        <taxon>Martelella</taxon>
    </lineage>
</organism>
<feature type="domain" description="DSBA-like thioredoxin" evidence="1">
    <location>
        <begin position="5"/>
        <end position="209"/>
    </location>
</feature>
<dbReference type="GO" id="GO:0016491">
    <property type="term" value="F:oxidoreductase activity"/>
    <property type="evidence" value="ECO:0007669"/>
    <property type="project" value="InterPro"/>
</dbReference>
<proteinExistence type="predicted"/>
<dbReference type="Gene3D" id="3.40.30.10">
    <property type="entry name" value="Glutaredoxin"/>
    <property type="match status" value="1"/>
</dbReference>
<dbReference type="CDD" id="cd03024">
    <property type="entry name" value="DsbA_FrnE"/>
    <property type="match status" value="1"/>
</dbReference>
<dbReference type="SUPFAM" id="SSF52833">
    <property type="entry name" value="Thioredoxin-like"/>
    <property type="match status" value="1"/>
</dbReference>
<dbReference type="KEGG" id="mlut:JET14_09745"/>
<dbReference type="Proteomes" id="UP000596083">
    <property type="component" value="Chromosome"/>
</dbReference>
<accession>A0A7T7KNV0</accession>
<name>A0A7T7KNV0_9HYPH</name>
<evidence type="ECO:0000313" key="3">
    <source>
        <dbReference type="Proteomes" id="UP000596083"/>
    </source>
</evidence>
<dbReference type="EMBL" id="CP066786">
    <property type="protein sequence ID" value="QQM32389.1"/>
    <property type="molecule type" value="Genomic_DNA"/>
</dbReference>